<gene>
    <name evidence="2" type="primary">spoIID</name>
    <name evidence="2" type="ORF">SBF1_880028</name>
</gene>
<sequence>MKKEWVWLIALSLCVVLVIPWSILRWQKEKGPTEDVQIRILMPDGKIINLALEDYLLGVVAAEMPAEFEAEALKAQAVAARTYAARRLSQRNSSEVGYDVDTTVQTQAWLSDAQMRAKWGWFNYVRYRGKLQKAVLATRGMVLVANGEYIEAFYHSSSGRKVTERSEDVWGSPRPYLQNVSSGEDNPLRYVKSISYTPEELFKKLEIKGFPRSFTSKDIQMLERTAAGRAKSVRVLGKVYLATQLRTLLGLPSTDMEWVVQPERLTITTYGNGHAVGMSQWGANDLAKKNHKVEEILAHYYPGAKLMQLGYQR</sequence>
<proteinExistence type="predicted"/>
<dbReference type="Pfam" id="PF08486">
    <property type="entry name" value="SpoIID"/>
    <property type="match status" value="1"/>
</dbReference>
<dbReference type="EMBL" id="OMOF01000867">
    <property type="protein sequence ID" value="SPF55976.1"/>
    <property type="molecule type" value="Genomic_DNA"/>
</dbReference>
<dbReference type="PANTHER" id="PTHR30032:SF4">
    <property type="entry name" value="AMIDASE ENHANCER"/>
    <property type="match status" value="1"/>
</dbReference>
<dbReference type="GO" id="GO:0030435">
    <property type="term" value="P:sporulation resulting in formation of a cellular spore"/>
    <property type="evidence" value="ECO:0007669"/>
    <property type="project" value="InterPro"/>
</dbReference>
<evidence type="ECO:0000259" key="1">
    <source>
        <dbReference type="Pfam" id="PF08486"/>
    </source>
</evidence>
<dbReference type="NCBIfam" id="TIGR02669">
    <property type="entry name" value="SpoIID_LytB"/>
    <property type="match status" value="1"/>
</dbReference>
<feature type="domain" description="Sporulation stage II protein D amidase enhancer LytB N-terminal" evidence="1">
    <location>
        <begin position="47"/>
        <end position="144"/>
    </location>
</feature>
<dbReference type="InterPro" id="IPR051922">
    <property type="entry name" value="Bact_Sporulation_Assoc"/>
</dbReference>
<reference evidence="3" key="1">
    <citation type="submission" date="2018-02" db="EMBL/GenBank/DDBJ databases">
        <authorList>
            <person name="Hausmann B."/>
        </authorList>
    </citation>
    <scope>NUCLEOTIDE SEQUENCE [LARGE SCALE GENOMIC DNA]</scope>
    <source>
        <strain evidence="3">Peat soil MAG SbF1</strain>
    </source>
</reference>
<accession>A0A2U3LVV2</accession>
<dbReference type="InterPro" id="IPR013486">
    <property type="entry name" value="SpoIID/LytB"/>
</dbReference>
<evidence type="ECO:0000313" key="3">
    <source>
        <dbReference type="Proteomes" id="UP000238916"/>
    </source>
</evidence>
<dbReference type="AlphaFoldDB" id="A0A2U3LVV2"/>
<dbReference type="InterPro" id="IPR014225">
    <property type="entry name" value="Spore_II_D_firmicutes"/>
</dbReference>
<dbReference type="OrthoDB" id="9794671at2"/>
<protein>
    <submittedName>
        <fullName evidence="2">Stage II sporulation protein D</fullName>
    </submittedName>
</protein>
<dbReference type="InterPro" id="IPR013693">
    <property type="entry name" value="SpoIID/LytB_N"/>
</dbReference>
<organism evidence="2 3">
    <name type="scientific">Candidatus Desulfosporosinus infrequens</name>
    <dbReference type="NCBI Taxonomy" id="2043169"/>
    <lineage>
        <taxon>Bacteria</taxon>
        <taxon>Bacillati</taxon>
        <taxon>Bacillota</taxon>
        <taxon>Clostridia</taxon>
        <taxon>Eubacteriales</taxon>
        <taxon>Desulfitobacteriaceae</taxon>
        <taxon>Desulfosporosinus</taxon>
    </lineage>
</organism>
<dbReference type="NCBIfam" id="TIGR02870">
    <property type="entry name" value="spore_II_D"/>
    <property type="match status" value="1"/>
</dbReference>
<dbReference type="PANTHER" id="PTHR30032">
    <property type="entry name" value="N-ACETYLMURAMOYL-L-ALANINE AMIDASE-RELATED"/>
    <property type="match status" value="1"/>
</dbReference>
<dbReference type="GO" id="GO:0030288">
    <property type="term" value="C:outer membrane-bounded periplasmic space"/>
    <property type="evidence" value="ECO:0007669"/>
    <property type="project" value="TreeGrafter"/>
</dbReference>
<evidence type="ECO:0000313" key="2">
    <source>
        <dbReference type="EMBL" id="SPF55976.1"/>
    </source>
</evidence>
<name>A0A2U3LVV2_9FIRM</name>
<dbReference type="Proteomes" id="UP000238916">
    <property type="component" value="Unassembled WGS sequence"/>
</dbReference>